<sequence length="140" mass="15888">MIQEYTISTDKKKLDLEVIHQFLSQEAYWCKNIPVEIVKRSIDNSLCFGVYQGASQVGFARVITDLATFGYLADVFILPDHRGKGLSKQLVAFIMAYPALQGLRRMMLVTFDAHGLYKQFGFQPVENPENVLSIKAFTAY</sequence>
<dbReference type="PANTHER" id="PTHR43233:SF1">
    <property type="entry name" value="FAMILY N-ACETYLTRANSFERASE, PUTATIVE (AFU_ORTHOLOGUE AFUA_6G03350)-RELATED"/>
    <property type="match status" value="1"/>
</dbReference>
<dbReference type="OrthoDB" id="3216107at2"/>
<dbReference type="EMBL" id="CP010429">
    <property type="protein sequence ID" value="AKD58003.1"/>
    <property type="molecule type" value="Genomic_DNA"/>
</dbReference>
<feature type="domain" description="N-acetyltransferase" evidence="1">
    <location>
        <begin position="5"/>
        <end position="140"/>
    </location>
</feature>
<dbReference type="InterPro" id="IPR016181">
    <property type="entry name" value="Acyl_CoA_acyltransferase"/>
</dbReference>
<dbReference type="KEGG" id="srd:SD10_26950"/>
<keyword evidence="3" id="KW-1185">Reference proteome</keyword>
<dbReference type="GO" id="GO:0016747">
    <property type="term" value="F:acyltransferase activity, transferring groups other than amino-acyl groups"/>
    <property type="evidence" value="ECO:0007669"/>
    <property type="project" value="InterPro"/>
</dbReference>
<evidence type="ECO:0000313" key="2">
    <source>
        <dbReference type="EMBL" id="AKD58003.1"/>
    </source>
</evidence>
<evidence type="ECO:0000259" key="1">
    <source>
        <dbReference type="PROSITE" id="PS51186"/>
    </source>
</evidence>
<dbReference type="PATRIC" id="fig|1379870.5.peg.5816"/>
<dbReference type="PANTHER" id="PTHR43233">
    <property type="entry name" value="FAMILY N-ACETYLTRANSFERASE, PUTATIVE (AFU_ORTHOLOGUE AFUA_6G03350)-RELATED"/>
    <property type="match status" value="1"/>
</dbReference>
<evidence type="ECO:0000313" key="3">
    <source>
        <dbReference type="Proteomes" id="UP000033054"/>
    </source>
</evidence>
<dbReference type="SUPFAM" id="SSF55729">
    <property type="entry name" value="Acyl-CoA N-acyltransferases (Nat)"/>
    <property type="match status" value="1"/>
</dbReference>
<dbReference type="InterPro" id="IPR000182">
    <property type="entry name" value="GNAT_dom"/>
</dbReference>
<keyword evidence="2" id="KW-0808">Transferase</keyword>
<protein>
    <submittedName>
        <fullName evidence="2">GNAT family acetyltransferase</fullName>
    </submittedName>
</protein>
<dbReference type="STRING" id="1379870.SD10_26950"/>
<dbReference type="AlphaFoldDB" id="A0A0E4A032"/>
<proteinExistence type="predicted"/>
<organism evidence="2 3">
    <name type="scientific">Spirosoma radiotolerans</name>
    <dbReference type="NCBI Taxonomy" id="1379870"/>
    <lineage>
        <taxon>Bacteria</taxon>
        <taxon>Pseudomonadati</taxon>
        <taxon>Bacteroidota</taxon>
        <taxon>Cytophagia</taxon>
        <taxon>Cytophagales</taxon>
        <taxon>Cytophagaceae</taxon>
        <taxon>Spirosoma</taxon>
    </lineage>
</organism>
<dbReference type="Pfam" id="PF00583">
    <property type="entry name" value="Acetyltransf_1"/>
    <property type="match status" value="1"/>
</dbReference>
<dbReference type="HOGENOM" id="CLU_086503_2_1_10"/>
<name>A0A0E4A032_9BACT</name>
<dbReference type="Proteomes" id="UP000033054">
    <property type="component" value="Chromosome"/>
</dbReference>
<reference evidence="2 3" key="1">
    <citation type="journal article" date="2014" name="Curr. Microbiol.">
        <title>Spirosoma radiotolerans sp. nov., a gamma-radiation-resistant bacterium isolated from gamma ray-irradiated soil.</title>
        <authorList>
            <person name="Lee J.J."/>
            <person name="Srinivasan S."/>
            <person name="Lim S."/>
            <person name="Joe M."/>
            <person name="Im S."/>
            <person name="Bae S.I."/>
            <person name="Park K.R."/>
            <person name="Han J.H."/>
            <person name="Park S.H."/>
            <person name="Joo B.M."/>
            <person name="Park S.J."/>
            <person name="Kim M.K."/>
        </authorList>
    </citation>
    <scope>NUCLEOTIDE SEQUENCE [LARGE SCALE GENOMIC DNA]</scope>
    <source>
        <strain evidence="2 3">DG5A</strain>
    </source>
</reference>
<gene>
    <name evidence="2" type="ORF">SD10_26950</name>
</gene>
<dbReference type="Gene3D" id="3.40.630.30">
    <property type="match status" value="1"/>
</dbReference>
<accession>A0A0E4A032</accession>
<dbReference type="CDD" id="cd04301">
    <property type="entry name" value="NAT_SF"/>
    <property type="match status" value="1"/>
</dbReference>
<dbReference type="PROSITE" id="PS51186">
    <property type="entry name" value="GNAT"/>
    <property type="match status" value="1"/>
</dbReference>
<dbReference type="InterPro" id="IPR053144">
    <property type="entry name" value="Acetyltransferase_Butenolide"/>
</dbReference>
<dbReference type="RefSeq" id="WP_046578361.1">
    <property type="nucleotide sequence ID" value="NZ_CP010429.1"/>
</dbReference>